<dbReference type="PANTHER" id="PTHR30629:SF2">
    <property type="entry name" value="PROPHAGE INTEGRASE INTS-RELATED"/>
    <property type="match status" value="1"/>
</dbReference>
<comment type="caution">
    <text evidence="6">The sequence shown here is derived from an EMBL/GenBank/DDBJ whole genome shotgun (WGS) entry which is preliminary data.</text>
</comment>
<comment type="similarity">
    <text evidence="1">Belongs to the 'phage' integrase family.</text>
</comment>
<dbReference type="RefSeq" id="WP_234219125.1">
    <property type="nucleotide sequence ID" value="NZ_JAGQAF010000004.1"/>
</dbReference>
<evidence type="ECO:0000256" key="3">
    <source>
        <dbReference type="ARBA" id="ARBA00023125"/>
    </source>
</evidence>
<dbReference type="GO" id="GO:0006310">
    <property type="term" value="P:DNA recombination"/>
    <property type="evidence" value="ECO:0007669"/>
    <property type="project" value="UniProtKB-KW"/>
</dbReference>
<dbReference type="InterPro" id="IPR013762">
    <property type="entry name" value="Integrase-like_cat_sf"/>
</dbReference>
<dbReference type="Pfam" id="PF22022">
    <property type="entry name" value="Phage_int_M"/>
    <property type="match status" value="1"/>
</dbReference>
<proteinExistence type="inferred from homology"/>
<keyword evidence="2" id="KW-0229">DNA integration</keyword>
<reference evidence="6" key="1">
    <citation type="journal article" date="2021" name="Environ. Microbiol.">
        <title>Cryptic niche differentiation of novel sediment ecotypes of Rugeria pomeroyi correlates with nitrate respiration.</title>
        <authorList>
            <person name="Lin X."/>
            <person name="McNichol J."/>
            <person name="Chu X."/>
            <person name="Qian Y."/>
            <person name="Luo H."/>
        </authorList>
    </citation>
    <scope>NUCLEOTIDE SEQUENCE</scope>
    <source>
        <strain evidence="6">SZCCDBB064</strain>
    </source>
</reference>
<name>A0A9Q3ZNQ3_9RHOB</name>
<sequence>MRATNRLSASFVKTAPVGKHCDGAGLWLVKREDGGAQWVLRVTVHGRRREMGLGGFPALSLAEVRKQADRWRKMAAAGRDPVKGRQAEERAARREDITLAILTTDAFEARKAELKGDGAAGRWLSPLSLHVLPKLGKVPVTELDQRDIRDTLAPIWHTKADTARKALNRLSIVLRHAAALGLDVDLQATDKAKALLGKTRHKPKNIPAMDWREVPDFYASLEEPTLTHLALRLLILTGVRSGPLRNIRLDQIDSNVWTVPAEAMKGRKGATDDYRVPLSDEAQRVIDLARPHARNGFLFPNTRGGVISDMTLSRHMERRELDARPHGFRTSLRTWLAEVTDAPHEVAEAMLAHVADSGVVRAYRRTDFLEQRSALVQRWADYVIGGTGKVVNVTSAD</sequence>
<dbReference type="Pfam" id="PF00589">
    <property type="entry name" value="Phage_integrase"/>
    <property type="match status" value="1"/>
</dbReference>
<dbReference type="InterPro" id="IPR053876">
    <property type="entry name" value="Phage_int_M"/>
</dbReference>
<dbReference type="GO" id="GO:0015074">
    <property type="term" value="P:DNA integration"/>
    <property type="evidence" value="ECO:0007669"/>
    <property type="project" value="UniProtKB-KW"/>
</dbReference>
<feature type="domain" description="Tyr recombinase" evidence="5">
    <location>
        <begin position="204"/>
        <end position="376"/>
    </location>
</feature>
<dbReference type="InterPro" id="IPR025166">
    <property type="entry name" value="Integrase_DNA_bind_dom"/>
</dbReference>
<dbReference type="GO" id="GO:0003677">
    <property type="term" value="F:DNA binding"/>
    <property type="evidence" value="ECO:0007669"/>
    <property type="project" value="UniProtKB-KW"/>
</dbReference>
<evidence type="ECO:0000256" key="2">
    <source>
        <dbReference type="ARBA" id="ARBA00022908"/>
    </source>
</evidence>
<gene>
    <name evidence="6" type="ORF">KBY27_07210</name>
</gene>
<dbReference type="SUPFAM" id="SSF56349">
    <property type="entry name" value="DNA breaking-rejoining enzymes"/>
    <property type="match status" value="1"/>
</dbReference>
<keyword evidence="3 6" id="KW-0238">DNA-binding</keyword>
<dbReference type="Pfam" id="PF13356">
    <property type="entry name" value="Arm-DNA-bind_3"/>
    <property type="match status" value="1"/>
</dbReference>
<accession>A0A9Q3ZNQ3</accession>
<dbReference type="InterPro" id="IPR011010">
    <property type="entry name" value="DNA_brk_join_enz"/>
</dbReference>
<dbReference type="InterPro" id="IPR002104">
    <property type="entry name" value="Integrase_catalytic"/>
</dbReference>
<dbReference type="Gene3D" id="3.30.160.390">
    <property type="entry name" value="Integrase, DNA-binding domain"/>
    <property type="match status" value="1"/>
</dbReference>
<dbReference type="CDD" id="cd00801">
    <property type="entry name" value="INT_P4_C"/>
    <property type="match status" value="1"/>
</dbReference>
<evidence type="ECO:0000313" key="7">
    <source>
        <dbReference type="Proteomes" id="UP000813672"/>
    </source>
</evidence>
<dbReference type="PROSITE" id="PS51898">
    <property type="entry name" value="TYR_RECOMBINASE"/>
    <property type="match status" value="1"/>
</dbReference>
<organism evidence="6 7">
    <name type="scientific">Ruegeria pomeroyi</name>
    <dbReference type="NCBI Taxonomy" id="89184"/>
    <lineage>
        <taxon>Bacteria</taxon>
        <taxon>Pseudomonadati</taxon>
        <taxon>Pseudomonadota</taxon>
        <taxon>Alphaproteobacteria</taxon>
        <taxon>Rhodobacterales</taxon>
        <taxon>Roseobacteraceae</taxon>
        <taxon>Ruegeria</taxon>
    </lineage>
</organism>
<keyword evidence="4" id="KW-0233">DNA recombination</keyword>
<dbReference type="Gene3D" id="1.10.443.10">
    <property type="entry name" value="Intergrase catalytic core"/>
    <property type="match status" value="1"/>
</dbReference>
<dbReference type="Proteomes" id="UP000813672">
    <property type="component" value="Unassembled WGS sequence"/>
</dbReference>
<evidence type="ECO:0000259" key="5">
    <source>
        <dbReference type="PROSITE" id="PS51898"/>
    </source>
</evidence>
<dbReference type="InterPro" id="IPR050808">
    <property type="entry name" value="Phage_Integrase"/>
</dbReference>
<dbReference type="Gene3D" id="1.10.150.130">
    <property type="match status" value="1"/>
</dbReference>
<evidence type="ECO:0000256" key="1">
    <source>
        <dbReference type="ARBA" id="ARBA00008857"/>
    </source>
</evidence>
<evidence type="ECO:0000256" key="4">
    <source>
        <dbReference type="ARBA" id="ARBA00023172"/>
    </source>
</evidence>
<dbReference type="InterPro" id="IPR010998">
    <property type="entry name" value="Integrase_recombinase_N"/>
</dbReference>
<dbReference type="EMBL" id="JAGQAF010000004">
    <property type="protein sequence ID" value="MCE8537242.1"/>
    <property type="molecule type" value="Genomic_DNA"/>
</dbReference>
<protein>
    <submittedName>
        <fullName evidence="6">Integrase arm-type DNA-binding domain-containing protein</fullName>
    </submittedName>
</protein>
<dbReference type="PANTHER" id="PTHR30629">
    <property type="entry name" value="PROPHAGE INTEGRASE"/>
    <property type="match status" value="1"/>
</dbReference>
<dbReference type="InterPro" id="IPR038488">
    <property type="entry name" value="Integrase_DNA-bd_sf"/>
</dbReference>
<dbReference type="AlphaFoldDB" id="A0A9Q3ZNQ3"/>
<evidence type="ECO:0000313" key="6">
    <source>
        <dbReference type="EMBL" id="MCE8537242.1"/>
    </source>
</evidence>